<dbReference type="GeneID" id="36322147"/>
<organism evidence="1 2">
    <name type="scientific">Postia placenta MAD-698-R-SB12</name>
    <dbReference type="NCBI Taxonomy" id="670580"/>
    <lineage>
        <taxon>Eukaryota</taxon>
        <taxon>Fungi</taxon>
        <taxon>Dikarya</taxon>
        <taxon>Basidiomycota</taxon>
        <taxon>Agaricomycotina</taxon>
        <taxon>Agaricomycetes</taxon>
        <taxon>Polyporales</taxon>
        <taxon>Adustoporiaceae</taxon>
        <taxon>Rhodonia</taxon>
    </lineage>
</organism>
<dbReference type="AlphaFoldDB" id="A0A1X6MMB1"/>
<dbReference type="Proteomes" id="UP000194127">
    <property type="component" value="Unassembled WGS sequence"/>
</dbReference>
<dbReference type="OrthoDB" id="2794201at2759"/>
<dbReference type="Pfam" id="PF07367">
    <property type="entry name" value="FB_lectin"/>
    <property type="match status" value="1"/>
</dbReference>
<keyword evidence="2" id="KW-1185">Reference proteome</keyword>
<dbReference type="SUPFAM" id="SSF63724">
    <property type="entry name" value="Cytolysin/lectin"/>
    <property type="match status" value="1"/>
</dbReference>
<sequence>MAYNITVHTTNNSGVGFSIVEKTLWNKGIWSSRDGVQLLSLSESGASGMLRYRNNGTGESFIVALGIHQRTRWCDVIMGLDPKDTATPRHALYYELGKAENQTKRQLHTAVITEPTATGRQVTVQYGSDPDNSYNVNVTISDVEI</sequence>
<dbReference type="Gene3D" id="2.60.270.20">
    <property type="entry name" value="Cytolysin/lectin"/>
    <property type="match status" value="1"/>
</dbReference>
<proteinExistence type="predicted"/>
<dbReference type="RefSeq" id="XP_024334096.1">
    <property type="nucleotide sequence ID" value="XM_024477197.1"/>
</dbReference>
<dbReference type="InterPro" id="IPR015926">
    <property type="entry name" value="Cytolysin/lectin"/>
</dbReference>
<evidence type="ECO:0000313" key="1">
    <source>
        <dbReference type="EMBL" id="OSX57302.1"/>
    </source>
</evidence>
<dbReference type="STRING" id="670580.A0A1X6MMB1"/>
<gene>
    <name evidence="1" type="ORF">POSPLADRAFT_1037117</name>
</gene>
<dbReference type="EMBL" id="KZ110609">
    <property type="protein sequence ID" value="OSX57302.1"/>
    <property type="molecule type" value="Genomic_DNA"/>
</dbReference>
<reference evidence="1 2" key="1">
    <citation type="submission" date="2017-04" db="EMBL/GenBank/DDBJ databases">
        <title>Genome Sequence of the Model Brown-Rot Fungus Postia placenta SB12.</title>
        <authorList>
            <consortium name="DOE Joint Genome Institute"/>
            <person name="Gaskell J."/>
            <person name="Kersten P."/>
            <person name="Larrondo L.F."/>
            <person name="Canessa P."/>
            <person name="Martinez D."/>
            <person name="Hibbett D."/>
            <person name="Schmoll M."/>
            <person name="Kubicek C.P."/>
            <person name="Martinez A.T."/>
            <person name="Yadav J."/>
            <person name="Master E."/>
            <person name="Magnuson J.K."/>
            <person name="James T."/>
            <person name="Yaver D."/>
            <person name="Berka R."/>
            <person name="Labutti K."/>
            <person name="Lipzen A."/>
            <person name="Aerts A."/>
            <person name="Barry K."/>
            <person name="Henrissat B."/>
            <person name="Blanchette R."/>
            <person name="Grigoriev I."/>
            <person name="Cullen D."/>
        </authorList>
    </citation>
    <scope>NUCLEOTIDE SEQUENCE [LARGE SCALE GENOMIC DNA]</scope>
    <source>
        <strain evidence="1 2">MAD-698-R-SB12</strain>
    </source>
</reference>
<dbReference type="InterPro" id="IPR009960">
    <property type="entry name" value="Fruit_body_lectin_fun"/>
</dbReference>
<evidence type="ECO:0000313" key="2">
    <source>
        <dbReference type="Proteomes" id="UP000194127"/>
    </source>
</evidence>
<accession>A0A1X6MMB1</accession>
<protein>
    <submittedName>
        <fullName evidence="1">Uncharacterized protein</fullName>
    </submittedName>
</protein>
<name>A0A1X6MMB1_9APHY</name>